<evidence type="ECO:0000313" key="3">
    <source>
        <dbReference type="Proteomes" id="UP000314294"/>
    </source>
</evidence>
<keyword evidence="3" id="KW-1185">Reference proteome</keyword>
<dbReference type="Proteomes" id="UP000314294">
    <property type="component" value="Unassembled WGS sequence"/>
</dbReference>
<accession>A0A4Z2GZN5</accession>
<comment type="caution">
    <text evidence="2">The sequence shown here is derived from an EMBL/GenBank/DDBJ whole genome shotgun (WGS) entry which is preliminary data.</text>
</comment>
<proteinExistence type="predicted"/>
<feature type="region of interest" description="Disordered" evidence="1">
    <location>
        <begin position="1"/>
        <end position="26"/>
    </location>
</feature>
<dbReference type="EMBL" id="SRLO01000371">
    <property type="protein sequence ID" value="TNN58781.1"/>
    <property type="molecule type" value="Genomic_DNA"/>
</dbReference>
<gene>
    <name evidence="2" type="ORF">EYF80_031026</name>
</gene>
<reference evidence="2 3" key="1">
    <citation type="submission" date="2019-03" db="EMBL/GenBank/DDBJ databases">
        <title>First draft genome of Liparis tanakae, snailfish: a comprehensive survey of snailfish specific genes.</title>
        <authorList>
            <person name="Kim W."/>
            <person name="Song I."/>
            <person name="Jeong J.-H."/>
            <person name="Kim D."/>
            <person name="Kim S."/>
            <person name="Ryu S."/>
            <person name="Song J.Y."/>
            <person name="Lee S.K."/>
        </authorList>
    </citation>
    <scope>NUCLEOTIDE SEQUENCE [LARGE SCALE GENOMIC DNA]</scope>
    <source>
        <tissue evidence="2">Muscle</tissue>
    </source>
</reference>
<sequence>MFETRGAAAAPRPVGQEVVEEEEEEEEEEWRLRLDVIPDAAPWPVRLIGQGVAAVIDGRLLQTDWVLGLGQRARVIDNVRVKYVTKCKLKQETQSGLKTKRSHTSELLSYLVGEVVAVHLVAVGLTAWTLNLDAVALQDGCFFKNTDLIIAYRPQASHEARKDACLRVNLLPRRRRKPPGAEPNGGGACCQSITSSRATGATRMARVAPKVTKAGISDAAHNAMEGGVTGIGLFQLVPAKEGPFLLLAEVGSLLQEPVGDPALTDPCRGDEGMRGEGRGEDLQLTSAGLAWFFLVEPPLTGAATPRGNRGGDSFPLVTAARPFWTAAAMVTGDATGTGGGGEAASKWLLGDSESRLFGKLVWVAVEVKEEEAPPAPEDDKDEQGGTCSSVSRAWRTSVCVMPVLRSLCRRSICSMVKRGSSLCWNILQGIKTTTENNEKS</sequence>
<evidence type="ECO:0000256" key="1">
    <source>
        <dbReference type="SAM" id="MobiDB-lite"/>
    </source>
</evidence>
<dbReference type="AlphaFoldDB" id="A0A4Z2GZN5"/>
<organism evidence="2 3">
    <name type="scientific">Liparis tanakae</name>
    <name type="common">Tanaka's snailfish</name>
    <dbReference type="NCBI Taxonomy" id="230148"/>
    <lineage>
        <taxon>Eukaryota</taxon>
        <taxon>Metazoa</taxon>
        <taxon>Chordata</taxon>
        <taxon>Craniata</taxon>
        <taxon>Vertebrata</taxon>
        <taxon>Euteleostomi</taxon>
        <taxon>Actinopterygii</taxon>
        <taxon>Neopterygii</taxon>
        <taxon>Teleostei</taxon>
        <taxon>Neoteleostei</taxon>
        <taxon>Acanthomorphata</taxon>
        <taxon>Eupercaria</taxon>
        <taxon>Perciformes</taxon>
        <taxon>Cottioidei</taxon>
        <taxon>Cottales</taxon>
        <taxon>Liparidae</taxon>
        <taxon>Liparis</taxon>
    </lineage>
</organism>
<evidence type="ECO:0000313" key="2">
    <source>
        <dbReference type="EMBL" id="TNN58781.1"/>
    </source>
</evidence>
<protein>
    <submittedName>
        <fullName evidence="2">Uncharacterized protein</fullName>
    </submittedName>
</protein>
<name>A0A4Z2GZN5_9TELE</name>